<dbReference type="InterPro" id="IPR036259">
    <property type="entry name" value="MFS_trans_sf"/>
</dbReference>
<keyword evidence="1" id="KW-0620">Polyamine biosynthesis</keyword>
<feature type="transmembrane region" description="Helical" evidence="2">
    <location>
        <begin position="219"/>
        <end position="239"/>
    </location>
</feature>
<dbReference type="SUPFAM" id="SSF103473">
    <property type="entry name" value="MFS general substrate transporter"/>
    <property type="match status" value="1"/>
</dbReference>
<keyword evidence="2" id="KW-0812">Transmembrane</keyword>
<accession>A0A9D7QM03</accession>
<dbReference type="GO" id="GO:0006596">
    <property type="term" value="P:polyamine biosynthetic process"/>
    <property type="evidence" value="ECO:0007669"/>
    <property type="project" value="UniProtKB-KW"/>
</dbReference>
<dbReference type="PANTHER" id="PTHR43317:SF1">
    <property type="entry name" value="THERMOSPERMINE SYNTHASE ACAULIS5"/>
    <property type="match status" value="1"/>
</dbReference>
<dbReference type="Pfam" id="PF01564">
    <property type="entry name" value="Spermine_synth"/>
    <property type="match status" value="1"/>
</dbReference>
<feature type="transmembrane region" description="Helical" evidence="2">
    <location>
        <begin position="79"/>
        <end position="97"/>
    </location>
</feature>
<feature type="transmembrane region" description="Helical" evidence="2">
    <location>
        <begin position="391"/>
        <end position="409"/>
    </location>
</feature>
<organism evidence="3 4">
    <name type="scientific">Candidatus Dechloromonas phosphorivorans</name>
    <dbReference type="NCBI Taxonomy" id="2899244"/>
    <lineage>
        <taxon>Bacteria</taxon>
        <taxon>Pseudomonadati</taxon>
        <taxon>Pseudomonadota</taxon>
        <taxon>Betaproteobacteria</taxon>
        <taxon>Rhodocyclales</taxon>
        <taxon>Azonexaceae</taxon>
        <taxon>Dechloromonas</taxon>
    </lineage>
</organism>
<evidence type="ECO:0000313" key="4">
    <source>
        <dbReference type="Proteomes" id="UP000808146"/>
    </source>
</evidence>
<feature type="transmembrane region" description="Helical" evidence="2">
    <location>
        <begin position="147"/>
        <end position="165"/>
    </location>
</feature>
<dbReference type="EMBL" id="JADKBR010000020">
    <property type="protein sequence ID" value="MBK8891917.1"/>
    <property type="molecule type" value="Genomic_DNA"/>
</dbReference>
<keyword evidence="2" id="KW-0472">Membrane</keyword>
<dbReference type="PANTHER" id="PTHR43317">
    <property type="entry name" value="THERMOSPERMINE SYNTHASE ACAULIS5"/>
    <property type="match status" value="1"/>
</dbReference>
<dbReference type="CDD" id="cd02440">
    <property type="entry name" value="AdoMet_MTases"/>
    <property type="match status" value="1"/>
</dbReference>
<dbReference type="InterPro" id="IPR029063">
    <property type="entry name" value="SAM-dependent_MTases_sf"/>
</dbReference>
<dbReference type="NCBIfam" id="NF037959">
    <property type="entry name" value="MFS_SpdSyn"/>
    <property type="match status" value="1"/>
</dbReference>
<evidence type="ECO:0000256" key="1">
    <source>
        <dbReference type="ARBA" id="ARBA00023115"/>
    </source>
</evidence>
<feature type="transmembrane region" description="Helical" evidence="2">
    <location>
        <begin position="365"/>
        <end position="384"/>
    </location>
</feature>
<dbReference type="Proteomes" id="UP000808146">
    <property type="component" value="Unassembled WGS sequence"/>
</dbReference>
<feature type="transmembrane region" description="Helical" evidence="2">
    <location>
        <begin position="177"/>
        <end position="198"/>
    </location>
</feature>
<dbReference type="AlphaFoldDB" id="A0A9D7QM03"/>
<feature type="transmembrane region" description="Helical" evidence="2">
    <location>
        <begin position="335"/>
        <end position="359"/>
    </location>
</feature>
<proteinExistence type="predicted"/>
<sequence length="678" mass="74441">MKIDLRLTFHYGLTIFLSAFLLFQVQPMIGKMILPWFGGSASVWTTCMLFFQMILLLGYLYSHWIVARLSPRRQSQLHIALLLASLLVMPIAPSDAWKPTGAENPTLRILGLLLASIGLPYFVLSTTGPLVQAWFARERSGQVPYRLFALSNFGSMLALIAYPLAIEPVLPTRLQSWAWSGLFATFVVSCGLLAWRGRNSQPLTLRHDDEAQPITGRQLTLWAALAACPSILMVANTSFLTENIAPIPLLWVAPLGLYLLSFILAFEGRSWYRRGLYLPLLVVGLGALAWLPTLGVSELSIQVSMAINLASFFVACMVCHGELSRHQPHPGQLTTFYLMLAVGGALGGFFVGIIAPYFFNSHYELSIAIVLTGLVAAIAVIPTLPATRPGWRLAAGAGCAVVLVALAGVRVADHVGENSGADALLRNFYGTLTVHSNPETGFRTMLHGQIVHGRQFIAADKAQTPIAYYSSEGGAGKALLAKAGSGPLRVGVVGIGIGTLAAYGRAGDYYRLYDIDPLVIDVARSHFSFLAQTRAQTDIVLGDARLQLETERPQLFDVLIVDAFSGDSVPVHLLTRQAFELYFRHLKPDGVLAVHITNRFLDLRPVIKAAADHLQRPARIIDHDGDRERGIYRSRWALIAQDDTFYCHEGFEDAKLLADKPGFRPWQDDYSSLFAILM</sequence>
<protein>
    <submittedName>
        <fullName evidence="3">Fused MFS/spermidine synthase</fullName>
    </submittedName>
</protein>
<dbReference type="Gene3D" id="3.40.50.150">
    <property type="entry name" value="Vaccinia Virus protein VP39"/>
    <property type="match status" value="1"/>
</dbReference>
<feature type="transmembrane region" description="Helical" evidence="2">
    <location>
        <begin position="109"/>
        <end position="135"/>
    </location>
</feature>
<comment type="caution">
    <text evidence="3">The sequence shown here is derived from an EMBL/GenBank/DDBJ whole genome shotgun (WGS) entry which is preliminary data.</text>
</comment>
<feature type="transmembrane region" description="Helical" evidence="2">
    <location>
        <begin position="43"/>
        <end position="67"/>
    </location>
</feature>
<reference evidence="3" key="1">
    <citation type="submission" date="2020-10" db="EMBL/GenBank/DDBJ databases">
        <title>Connecting structure to function with the recovery of over 1000 high-quality activated sludge metagenome-assembled genomes encoding full-length rRNA genes using long-read sequencing.</title>
        <authorList>
            <person name="Singleton C.M."/>
            <person name="Petriglieri F."/>
            <person name="Kristensen J.M."/>
            <person name="Kirkegaard R.H."/>
            <person name="Michaelsen T.Y."/>
            <person name="Andersen M.H."/>
            <person name="Karst S.M."/>
            <person name="Dueholm M.S."/>
            <person name="Nielsen P.H."/>
            <person name="Albertsen M."/>
        </authorList>
    </citation>
    <scope>NUCLEOTIDE SEQUENCE</scope>
    <source>
        <strain evidence="3">OdNE_18-Q3-R46-58_BAT3C.305</strain>
    </source>
</reference>
<evidence type="ECO:0000256" key="2">
    <source>
        <dbReference type="SAM" id="Phobius"/>
    </source>
</evidence>
<feature type="transmembrane region" description="Helical" evidence="2">
    <location>
        <begin position="276"/>
        <end position="295"/>
    </location>
</feature>
<keyword evidence="2" id="KW-1133">Transmembrane helix</keyword>
<feature type="transmembrane region" description="Helical" evidence="2">
    <location>
        <begin position="301"/>
        <end position="323"/>
    </location>
</feature>
<name>A0A9D7QM03_9RHOO</name>
<feature type="transmembrane region" description="Helical" evidence="2">
    <location>
        <begin position="245"/>
        <end position="264"/>
    </location>
</feature>
<gene>
    <name evidence="3" type="ORF">IPN75_16790</name>
</gene>
<dbReference type="SUPFAM" id="SSF53335">
    <property type="entry name" value="S-adenosyl-L-methionine-dependent methyltransferases"/>
    <property type="match status" value="1"/>
</dbReference>
<evidence type="ECO:0000313" key="3">
    <source>
        <dbReference type="EMBL" id="MBK8891917.1"/>
    </source>
</evidence>